<dbReference type="EMBL" id="JBHUJC010000041">
    <property type="protein sequence ID" value="MFD2277327.1"/>
    <property type="molecule type" value="Genomic_DNA"/>
</dbReference>
<dbReference type="RefSeq" id="WP_377093888.1">
    <property type="nucleotide sequence ID" value="NZ_JBHSJM010000001.1"/>
</dbReference>
<gene>
    <name evidence="1" type="ORF">ACFSQZ_12670</name>
</gene>
<accession>A0ABW5E4H6</accession>
<comment type="caution">
    <text evidence="1">The sequence shown here is derived from an EMBL/GenBank/DDBJ whole genome shotgun (WGS) entry which is preliminary data.</text>
</comment>
<keyword evidence="2" id="KW-1185">Reference proteome</keyword>
<protein>
    <submittedName>
        <fullName evidence="1">Uncharacterized protein</fullName>
    </submittedName>
</protein>
<organism evidence="1 2">
    <name type="scientific">Rubritalea spongiae</name>
    <dbReference type="NCBI Taxonomy" id="430797"/>
    <lineage>
        <taxon>Bacteria</taxon>
        <taxon>Pseudomonadati</taxon>
        <taxon>Verrucomicrobiota</taxon>
        <taxon>Verrucomicrobiia</taxon>
        <taxon>Verrucomicrobiales</taxon>
        <taxon>Rubritaleaceae</taxon>
        <taxon>Rubritalea</taxon>
    </lineage>
</organism>
<reference evidence="2" key="1">
    <citation type="journal article" date="2019" name="Int. J. Syst. Evol. Microbiol.">
        <title>The Global Catalogue of Microorganisms (GCM) 10K type strain sequencing project: providing services to taxonomists for standard genome sequencing and annotation.</title>
        <authorList>
            <consortium name="The Broad Institute Genomics Platform"/>
            <consortium name="The Broad Institute Genome Sequencing Center for Infectious Disease"/>
            <person name="Wu L."/>
            <person name="Ma J."/>
        </authorList>
    </citation>
    <scope>NUCLEOTIDE SEQUENCE [LARGE SCALE GENOMIC DNA]</scope>
    <source>
        <strain evidence="2">JCM 16545</strain>
    </source>
</reference>
<name>A0ABW5E4H6_9BACT</name>
<evidence type="ECO:0000313" key="2">
    <source>
        <dbReference type="Proteomes" id="UP001597297"/>
    </source>
</evidence>
<sequence>MTTSNANFASPVAFSVRSQAYGSHSPALLIIGAGSSAITYKAPSAPQSGLWFAVIDRTTLEMPLSIIHADNTTVPSAIQPYLDDKYILVVASVSLSMLDTPQGELFKFLDKYGAGRGLRRMINIATQFGCGSYGFMSYTLVNTLFPPEGQGPAVGFERVDTEMNVSALLTIELRDIDVSEAGKLWTPTSLSD</sequence>
<dbReference type="Proteomes" id="UP001597297">
    <property type="component" value="Unassembled WGS sequence"/>
</dbReference>
<evidence type="ECO:0000313" key="1">
    <source>
        <dbReference type="EMBL" id="MFD2277327.1"/>
    </source>
</evidence>
<proteinExistence type="predicted"/>